<dbReference type="AlphaFoldDB" id="F2UTE3"/>
<proteinExistence type="predicted"/>
<name>F2UTE3_SALR5</name>
<protein>
    <submittedName>
        <fullName evidence="1">Uncharacterized protein</fullName>
    </submittedName>
</protein>
<dbReference type="Proteomes" id="UP000007799">
    <property type="component" value="Unassembled WGS sequence"/>
</dbReference>
<accession>F2UTE3</accession>
<reference evidence="1" key="1">
    <citation type="submission" date="2009-08" db="EMBL/GenBank/DDBJ databases">
        <title>Annotation of Salpingoeca rosetta.</title>
        <authorList>
            <consortium name="The Broad Institute Genome Sequencing Platform"/>
            <person name="Russ C."/>
            <person name="Cuomo C."/>
            <person name="Burger G."/>
            <person name="Gray M.W."/>
            <person name="Holland P.W.H."/>
            <person name="King N."/>
            <person name="Lang F.B.F."/>
            <person name="Roger A.J."/>
            <person name="Ruiz-Trillo I."/>
            <person name="Young S.K."/>
            <person name="Zeng Q."/>
            <person name="Gargeya S."/>
            <person name="Alvarado L."/>
            <person name="Berlin A."/>
            <person name="Chapman S.B."/>
            <person name="Chen Z."/>
            <person name="Freedman E."/>
            <person name="Gellesch M."/>
            <person name="Goldberg J."/>
            <person name="Griggs A."/>
            <person name="Gujja S."/>
            <person name="Heilman E."/>
            <person name="Heiman D."/>
            <person name="Howarth C."/>
            <person name="Mehta T."/>
            <person name="Neiman D."/>
            <person name="Pearson M."/>
            <person name="Roberts A."/>
            <person name="Saif S."/>
            <person name="Shea T."/>
            <person name="Shenoy N."/>
            <person name="Sisk P."/>
            <person name="Stolte C."/>
            <person name="Sykes S."/>
            <person name="White J."/>
            <person name="Yandava C."/>
            <person name="Haas B."/>
            <person name="Nusbaum C."/>
            <person name="Birren B."/>
        </authorList>
    </citation>
    <scope>NUCLEOTIDE SEQUENCE [LARGE SCALE GENOMIC DNA]</scope>
    <source>
        <strain evidence="1">ATCC 50818</strain>
    </source>
</reference>
<dbReference type="GeneID" id="16068082"/>
<dbReference type="OrthoDB" id="417450at2759"/>
<dbReference type="EMBL" id="GL833024">
    <property type="protein sequence ID" value="EGD82825.1"/>
    <property type="molecule type" value="Genomic_DNA"/>
</dbReference>
<dbReference type="RefSeq" id="XP_004987563.1">
    <property type="nucleotide sequence ID" value="XM_004987506.1"/>
</dbReference>
<organism evidence="2">
    <name type="scientific">Salpingoeca rosetta (strain ATCC 50818 / BSB-021)</name>
    <dbReference type="NCBI Taxonomy" id="946362"/>
    <lineage>
        <taxon>Eukaryota</taxon>
        <taxon>Choanoflagellata</taxon>
        <taxon>Craspedida</taxon>
        <taxon>Salpingoecidae</taxon>
        <taxon>Salpingoeca</taxon>
    </lineage>
</organism>
<dbReference type="InParanoid" id="F2UTE3"/>
<sequence length="375" mass="41499">MQMSGISEHVIYDVKQRVTLRAKASAIVPVQEYAITGKRVVVYDRKINEVNAMRAFHIENTTDDVLCNGTVSILEGGRFAGQVEFAPMLPKDDQIIRYGLDTSVSVTATVGKKDEAISDMKLATVPSGLRKTETVRGLEITYLCRRETTYTLKNNSTEALPKTVYVDHTASNADNGYSVITTDNCVKASTGFSRFAFHLKPQEEVVFKVQEEATYSRTIRHGFDKYIASNDTQFYKEKHLLTDAMVQRLLEVRGIGTIEDAVDVSAAARCSPSEPLDKFDKQLDKVVADVPASLKDTAQACFSAELRDGLRNMTYGMTSSDWFLPAHSTTSAMASFTSLCTSTSPWCIISSPPTTFGLRSNPRDPQSTNIPRVRI</sequence>
<gene>
    <name evidence="1" type="ORF">PTSG_11429</name>
</gene>
<keyword evidence="2" id="KW-1185">Reference proteome</keyword>
<evidence type="ECO:0000313" key="1">
    <source>
        <dbReference type="EMBL" id="EGD82825.1"/>
    </source>
</evidence>
<evidence type="ECO:0000313" key="2">
    <source>
        <dbReference type="Proteomes" id="UP000007799"/>
    </source>
</evidence>
<dbReference type="KEGG" id="sre:PTSG_11429"/>